<dbReference type="WBParaSite" id="PEQ_0000169001-mRNA-1">
    <property type="protein sequence ID" value="PEQ_0000169001-mRNA-1"/>
    <property type="gene ID" value="PEQ_0000169001"/>
</dbReference>
<feature type="signal peptide" evidence="1">
    <location>
        <begin position="1"/>
        <end position="23"/>
    </location>
</feature>
<evidence type="ECO:0000256" key="1">
    <source>
        <dbReference type="SAM" id="SignalP"/>
    </source>
</evidence>
<proteinExistence type="predicted"/>
<sequence length="69" mass="7675">MIASASVLFLQTLIVMSSANVSASTIRIRMQAKREHERALAQDPSIFDYDGNGWGEYPAAFIEAFETSY</sequence>
<reference evidence="3" key="1">
    <citation type="submission" date="2022-11" db="UniProtKB">
        <authorList>
            <consortium name="WormBaseParasite"/>
        </authorList>
    </citation>
    <scope>IDENTIFICATION</scope>
</reference>
<keyword evidence="2" id="KW-1185">Reference proteome</keyword>
<dbReference type="Proteomes" id="UP000887564">
    <property type="component" value="Unplaced"/>
</dbReference>
<accession>A0A914RAG0</accession>
<name>A0A914RAG0_PAREQ</name>
<protein>
    <submittedName>
        <fullName evidence="3">Uncharacterized protein</fullName>
    </submittedName>
</protein>
<dbReference type="AlphaFoldDB" id="A0A914RAG0"/>
<feature type="chain" id="PRO_5038012537" evidence="1">
    <location>
        <begin position="24"/>
        <end position="69"/>
    </location>
</feature>
<evidence type="ECO:0000313" key="3">
    <source>
        <dbReference type="WBParaSite" id="PEQ_0000169001-mRNA-1"/>
    </source>
</evidence>
<evidence type="ECO:0000313" key="2">
    <source>
        <dbReference type="Proteomes" id="UP000887564"/>
    </source>
</evidence>
<organism evidence="2 3">
    <name type="scientific">Parascaris equorum</name>
    <name type="common">Equine roundworm</name>
    <dbReference type="NCBI Taxonomy" id="6256"/>
    <lineage>
        <taxon>Eukaryota</taxon>
        <taxon>Metazoa</taxon>
        <taxon>Ecdysozoa</taxon>
        <taxon>Nematoda</taxon>
        <taxon>Chromadorea</taxon>
        <taxon>Rhabditida</taxon>
        <taxon>Spirurina</taxon>
        <taxon>Ascaridomorpha</taxon>
        <taxon>Ascaridoidea</taxon>
        <taxon>Ascarididae</taxon>
        <taxon>Parascaris</taxon>
    </lineage>
</organism>
<keyword evidence="1" id="KW-0732">Signal</keyword>